<dbReference type="InterPro" id="IPR011992">
    <property type="entry name" value="EF-hand-dom_pair"/>
</dbReference>
<dbReference type="InterPro" id="IPR011009">
    <property type="entry name" value="Kinase-like_dom_sf"/>
</dbReference>
<evidence type="ECO:0000259" key="5">
    <source>
        <dbReference type="PROSITE" id="PS50222"/>
    </source>
</evidence>
<dbReference type="Gene3D" id="1.10.510.10">
    <property type="entry name" value="Transferase(Phosphotransferase) domain 1"/>
    <property type="match status" value="4"/>
</dbReference>
<evidence type="ECO:0000256" key="2">
    <source>
        <dbReference type="ARBA" id="ARBA00024334"/>
    </source>
</evidence>
<accession>A0AAD2PVR2</accession>
<feature type="domain" description="Protein kinase" evidence="4">
    <location>
        <begin position="403"/>
        <end position="759"/>
    </location>
</feature>
<name>A0AAD2PVR2_9STRA</name>
<dbReference type="InterPro" id="IPR053139">
    <property type="entry name" value="Surface_bspA-like"/>
</dbReference>
<comment type="similarity">
    <text evidence="2">Belongs to the protein kinase superfamily. Ser/Thr protein kinase family. CDPK subfamily.</text>
</comment>
<evidence type="ECO:0000313" key="7">
    <source>
        <dbReference type="Proteomes" id="UP001295423"/>
    </source>
</evidence>
<dbReference type="InterPro" id="IPR002048">
    <property type="entry name" value="EF_hand_dom"/>
</dbReference>
<dbReference type="Pfam" id="PF00069">
    <property type="entry name" value="Pkinase"/>
    <property type="match status" value="3"/>
</dbReference>
<evidence type="ECO:0000256" key="1">
    <source>
        <dbReference type="ARBA" id="ARBA00022837"/>
    </source>
</evidence>
<feature type="compositionally biased region" description="Acidic residues" evidence="3">
    <location>
        <begin position="16"/>
        <end position="26"/>
    </location>
</feature>
<feature type="domain" description="Protein kinase" evidence="4">
    <location>
        <begin position="1376"/>
        <end position="1819"/>
    </location>
</feature>
<feature type="compositionally biased region" description="Basic and acidic residues" evidence="3">
    <location>
        <begin position="27"/>
        <end position="39"/>
    </location>
</feature>
<keyword evidence="7" id="KW-1185">Reference proteome</keyword>
<dbReference type="SUPFAM" id="SSF56112">
    <property type="entry name" value="Protein kinase-like (PK-like)"/>
    <property type="match status" value="3"/>
</dbReference>
<reference evidence="6" key="1">
    <citation type="submission" date="2023-08" db="EMBL/GenBank/DDBJ databases">
        <authorList>
            <person name="Audoor S."/>
            <person name="Bilcke G."/>
        </authorList>
    </citation>
    <scope>NUCLEOTIDE SEQUENCE</scope>
</reference>
<dbReference type="GO" id="GO:0005524">
    <property type="term" value="F:ATP binding"/>
    <property type="evidence" value="ECO:0007669"/>
    <property type="project" value="InterPro"/>
</dbReference>
<dbReference type="Pfam" id="PF13306">
    <property type="entry name" value="LRR_5"/>
    <property type="match status" value="4"/>
</dbReference>
<dbReference type="SUPFAM" id="SSF52058">
    <property type="entry name" value="L domain-like"/>
    <property type="match status" value="2"/>
</dbReference>
<dbReference type="PANTHER" id="PTHR45661">
    <property type="entry name" value="SURFACE ANTIGEN"/>
    <property type="match status" value="1"/>
</dbReference>
<feature type="domain" description="EF-hand" evidence="5">
    <location>
        <begin position="1362"/>
        <end position="1397"/>
    </location>
</feature>
<evidence type="ECO:0000259" key="4">
    <source>
        <dbReference type="PROSITE" id="PS50011"/>
    </source>
</evidence>
<sequence>MVSNEDDISLIQKMSDDEEEQEEESSNEERTSVEESKDRAVFVYDREDQEIPENMKKTMTKLFVRGPVKTIGEKAFYGCANLKEIDFSQATALEMIGKEAFQNCPSLASFKCPDNVIYIGAKAFAECKNLETVDLSEATSLEMIGDGTFIDCRNLEELSIPSHVTAIGKDVLNECSSLQSLEIHSRDPAILIRLYTQLNKDQKHLIYWDNIVNLYASNPIKRSELVENWGEDVRVLEKVRADYISSIIGESWRLLSIPERNGWVQLLANTAGDEDEPYMRKLCAFLKEKANMKTVQQLAYTKDHSGRVAKSVAPRHIRTVFEERLIFLGRYNIEKEPPIHQSATCVVIKAKDNKMVEYFQEKYKEYEGDKVDEKGFKEILRKIKLIPHDDKNINYLFKRAVNRPNEKVISEEKFVAFCLAEIGGDVVLKLMRNKDQFRREVDCREENGLNSKYVLGSFRSHDEWSDSALVQSLQDSLVPENGLFLEKDSAKEYCNILVMPNGDRNLDTIFRSERPTPNAVTSLMTEVGEALKHLHMKDIVHGDINTLNVVRTNHGLKLIDLDASTKVGKYIGSKFSSGVLPPEMIYELKNRKELDMFRDYVEKGATSEAEKYKRKVLLTTGQGKRCFVVRSFWEERQAVKTRDAAFEGKNELEKKLVPLAMDELPYELVRAHPSLDVWSFGVLLFELLTKECLFKINSENDITDGDSMRQLFDWTDEDMKNILKLKVKDAYACDLLEQILLRKAEDRLTIGKVLGHRYFNPDAVRSEIKFIYQEENQEIPLDIRKTMTKLIVRGPVKTIRKEAFRECENLKAVDFSQAAALERIGDSAFSKCIRLTTFKCPSNVKTIGRGAFALCFNLKEADFNEATALERIEERSFYQCTTLLDFKCPSNVRIIGRSAFKECEKLEEIDFSKATALETIGAEAFCICNNVATFKCPSKVKTIGNGAFADCKALFQVDFAVGSALEAIGEKAFFKCPSLGCTLKCPSNVKIIGNQAFEGCETLNEVDFSEATALETIGERSFYQCTTLLVFNCTSNVRTIGRSAFEECQKLEDVDFSEATALETIGERAFYKCCQMGDPFHVSKCPPNLRIIEAQAFAQCNNLKEVNLSEAKALETIGNEAFCNCPELEKFCVPSDLAVVGKDAIGECKKLKSLCIPSVNPAIHIRLYTQLGKDQRKYLIQWDKIIDLYASNPIKRSELVENWGEDVRVLEKLRVDYIRSIREGRKNLLSIPERNGWVQFLKNNVDDKDNTTVIELCTYLKEKADMKTVQQLAYTKDHSGRVAKSVAPRHIRTVFEERLFFLGRYNIEKGPPIHQSATCVVVKAKDAKMVEYFQEKYKTYEGDKVDEKGFKEILRKIELIPHDDKNINCLFERADVDKTKLISEEEFVNFCLAEIGGDVVLKLMRNKNQFRREIDCRKHYSLNSKYVVGCIRIHHKEKNSALVQSLQDSLVPENGLRQAFLEEGGVSAEEYCNVLVMPNGDRNLDTIFRSERPTPIAIRSLMTEVGEALKHLHLEGIVHGDIKMLNVVRTNHRMKLIDLDASTRVGDIIGSKFSSGVIPPEMIYRLKTETEVKKYGEYVEKGAASEEEKNKRKVLTTTGQEKHHFVVRAFWDETQEVKTKDKSKGKVKEREVLSAVDERDTAAASELVDAAAAMEEKHAVIAPEASGIHVSVEVKEAAPPPTDPPAAVSIVLATGIVQSIVTTHGKRQKDAVKETPTPIKMEVPPYNLVRAHPSLDVWSFGVLLFELLTKESLFKMNSENDITDGNVMSQLFDWNNKAMKRILKLKVKDANARDLLEQILLREPTDRLTMDEALAHDYFQPDRVESNSATLRRIEQIALESREIMTSNFAQIHKSLKCVISHQKAANKLLKAIFEGKKWQPKYFVILPAAEQVSQEKGFSRFLITMKKAGNPSTFLKDNFLTTKARLCFICPLSLQPVVGMDGNAIGYDIQMPTEWIKTYGPAILIGLKIFQVGLAVGRGFGLPLPSLSEAEEELKETSNLFSEMQGLLVNGMGGEGGEDTFAETLLEQFTDEMDSAASDEGPGMEKNHLNRIKMAYKGIGSLIEDEEFERCGLVQAISEDGAEYEYVHPDVEPLFQKFGSKCMEMPMEKREKEIAMLAAAARDGSKDTQKGRGKETKHKIAVSVPLAPSIGSPQTELDKQGQVGRKQLSSTSADRAVITRLEDMMNKKIDSSIQQELQGIPQGSNQVVHKGWLRMQSRRPPFLWNQRYVVVYKNGSITQHTNVGSTFSAVKWIDMEDGTTMELRSGEKLIAKAKSSKRCTSTIYDWCRISNSDKGSAK</sequence>
<feature type="region of interest" description="Disordered" evidence="3">
    <location>
        <begin position="2151"/>
        <end position="2172"/>
    </location>
</feature>
<dbReference type="GO" id="GO:0005509">
    <property type="term" value="F:calcium ion binding"/>
    <property type="evidence" value="ECO:0007669"/>
    <property type="project" value="InterPro"/>
</dbReference>
<dbReference type="Proteomes" id="UP001295423">
    <property type="component" value="Unassembled WGS sequence"/>
</dbReference>
<keyword evidence="1" id="KW-0106">Calcium</keyword>
<evidence type="ECO:0000313" key="6">
    <source>
        <dbReference type="EMBL" id="CAJ1956947.1"/>
    </source>
</evidence>
<dbReference type="PANTHER" id="PTHR45661:SF3">
    <property type="entry name" value="IG-LIKE DOMAIN-CONTAINING PROTEIN"/>
    <property type="match status" value="1"/>
</dbReference>
<comment type="caution">
    <text evidence="6">The sequence shown here is derived from an EMBL/GenBank/DDBJ whole genome shotgun (WGS) entry which is preliminary data.</text>
</comment>
<dbReference type="InterPro" id="IPR032675">
    <property type="entry name" value="LRR_dom_sf"/>
</dbReference>
<organism evidence="6 7">
    <name type="scientific">Cylindrotheca closterium</name>
    <dbReference type="NCBI Taxonomy" id="2856"/>
    <lineage>
        <taxon>Eukaryota</taxon>
        <taxon>Sar</taxon>
        <taxon>Stramenopiles</taxon>
        <taxon>Ochrophyta</taxon>
        <taxon>Bacillariophyta</taxon>
        <taxon>Bacillariophyceae</taxon>
        <taxon>Bacillariophycidae</taxon>
        <taxon>Bacillariales</taxon>
        <taxon>Bacillariaceae</taxon>
        <taxon>Cylindrotheca</taxon>
    </lineage>
</organism>
<proteinExistence type="inferred from homology"/>
<dbReference type="PROSITE" id="PS50222">
    <property type="entry name" value="EF_HAND_2"/>
    <property type="match status" value="1"/>
</dbReference>
<feature type="region of interest" description="Disordered" evidence="3">
    <location>
        <begin position="1"/>
        <end position="39"/>
    </location>
</feature>
<dbReference type="InterPro" id="IPR000719">
    <property type="entry name" value="Prot_kinase_dom"/>
</dbReference>
<dbReference type="PROSITE" id="PS00018">
    <property type="entry name" value="EF_HAND_1"/>
    <property type="match status" value="1"/>
</dbReference>
<dbReference type="SUPFAM" id="SSF47473">
    <property type="entry name" value="EF-hand"/>
    <property type="match status" value="1"/>
</dbReference>
<dbReference type="GO" id="GO:0004672">
    <property type="term" value="F:protein kinase activity"/>
    <property type="evidence" value="ECO:0007669"/>
    <property type="project" value="InterPro"/>
</dbReference>
<dbReference type="InterPro" id="IPR018247">
    <property type="entry name" value="EF_Hand_1_Ca_BS"/>
</dbReference>
<dbReference type="SMART" id="SM00220">
    <property type="entry name" value="S_TKc"/>
    <property type="match status" value="1"/>
</dbReference>
<dbReference type="Gene3D" id="3.80.10.10">
    <property type="entry name" value="Ribonuclease Inhibitor"/>
    <property type="match status" value="4"/>
</dbReference>
<evidence type="ECO:0000256" key="3">
    <source>
        <dbReference type="SAM" id="MobiDB-lite"/>
    </source>
</evidence>
<dbReference type="PROSITE" id="PS50011">
    <property type="entry name" value="PROTEIN_KINASE_DOM"/>
    <property type="match status" value="2"/>
</dbReference>
<protein>
    <submittedName>
        <fullName evidence="6">Uncharacterized protein</fullName>
    </submittedName>
</protein>
<dbReference type="InterPro" id="IPR026906">
    <property type="entry name" value="LRR_5"/>
</dbReference>
<gene>
    <name evidence="6" type="ORF">CYCCA115_LOCUS16475</name>
</gene>
<dbReference type="EMBL" id="CAKOGP040001926">
    <property type="protein sequence ID" value="CAJ1956947.1"/>
    <property type="molecule type" value="Genomic_DNA"/>
</dbReference>